<keyword evidence="2 5" id="KW-0812">Transmembrane</keyword>
<feature type="transmembrane region" description="Helical" evidence="5">
    <location>
        <begin position="117"/>
        <end position="136"/>
    </location>
</feature>
<dbReference type="OrthoDB" id="7933078at2759"/>
<sequence length="260" mass="29468">NNYKSKIRKMQYNPDPYNQYNPNQQNPPYDEFMGGSGHSFSEIKIRHAFIRKTYSIVSLQLLITLAITAVLVFVESAKSFFYANQWILWLAMIGTFIIMIMLACCESINRSYPINMILLMVFTVLESILIGCISAQYKTDTIFIALGVTAVVVIALTIFAFQTKIDFTGFGIYLFVFALILMLFGLVAIILRSNLLHILYAAFGAGLFSMYLIFDTQLMIGGKHKYSISPEDYIFAALNIYVDIINLFLLILRLVSAAKD</sequence>
<keyword evidence="4 5" id="KW-0472">Membrane</keyword>
<feature type="non-terminal residue" evidence="6">
    <location>
        <position position="1"/>
    </location>
</feature>
<dbReference type="AlphaFoldDB" id="A0A813YZB6"/>
<keyword evidence="7" id="KW-1185">Reference proteome</keyword>
<comment type="subcellular location">
    <subcellularLocation>
        <location evidence="1">Membrane</location>
        <topology evidence="1">Multi-pass membrane protein</topology>
    </subcellularLocation>
</comment>
<evidence type="ECO:0000313" key="6">
    <source>
        <dbReference type="EMBL" id="CAF0892185.1"/>
    </source>
</evidence>
<gene>
    <name evidence="6" type="ORF">OXX778_LOCUS10967</name>
</gene>
<feature type="transmembrane region" description="Helical" evidence="5">
    <location>
        <begin position="54"/>
        <end position="74"/>
    </location>
</feature>
<keyword evidence="3 5" id="KW-1133">Transmembrane helix</keyword>
<evidence type="ECO:0000256" key="2">
    <source>
        <dbReference type="ARBA" id="ARBA00022692"/>
    </source>
</evidence>
<evidence type="ECO:0000256" key="3">
    <source>
        <dbReference type="ARBA" id="ARBA00022989"/>
    </source>
</evidence>
<feature type="transmembrane region" description="Helical" evidence="5">
    <location>
        <begin position="234"/>
        <end position="255"/>
    </location>
</feature>
<dbReference type="InterPro" id="IPR006214">
    <property type="entry name" value="Bax_inhibitor_1-related"/>
</dbReference>
<name>A0A813YZB6_9BILA</name>
<comment type="caution">
    <text evidence="6">The sequence shown here is derived from an EMBL/GenBank/DDBJ whole genome shotgun (WGS) entry which is preliminary data.</text>
</comment>
<evidence type="ECO:0000313" key="7">
    <source>
        <dbReference type="Proteomes" id="UP000663879"/>
    </source>
</evidence>
<feature type="transmembrane region" description="Helical" evidence="5">
    <location>
        <begin position="142"/>
        <end position="161"/>
    </location>
</feature>
<proteinExistence type="inferred from homology"/>
<accession>A0A813YZB6</accession>
<feature type="transmembrane region" description="Helical" evidence="5">
    <location>
        <begin position="86"/>
        <end position="105"/>
    </location>
</feature>
<reference evidence="6" key="1">
    <citation type="submission" date="2021-02" db="EMBL/GenBank/DDBJ databases">
        <authorList>
            <person name="Nowell W R."/>
        </authorList>
    </citation>
    <scope>NUCLEOTIDE SEQUENCE</scope>
    <source>
        <strain evidence="6">Ploen Becks lab</strain>
    </source>
</reference>
<comment type="similarity">
    <text evidence="5">Belongs to the BI1 family.</text>
</comment>
<dbReference type="GO" id="GO:0016020">
    <property type="term" value="C:membrane"/>
    <property type="evidence" value="ECO:0007669"/>
    <property type="project" value="UniProtKB-SubCell"/>
</dbReference>
<evidence type="ECO:0000256" key="1">
    <source>
        <dbReference type="ARBA" id="ARBA00004141"/>
    </source>
</evidence>
<dbReference type="CDD" id="cd10428">
    <property type="entry name" value="LFG_like"/>
    <property type="match status" value="1"/>
</dbReference>
<dbReference type="PANTHER" id="PTHR23291:SF47">
    <property type="entry name" value="TRANSMEMBRANE BAX INHIBITOR MOTIF CONTAINING 7"/>
    <property type="match status" value="1"/>
</dbReference>
<protein>
    <submittedName>
        <fullName evidence="6">Uncharacterized protein</fullName>
    </submittedName>
</protein>
<evidence type="ECO:0000256" key="5">
    <source>
        <dbReference type="RuleBase" id="RU004379"/>
    </source>
</evidence>
<feature type="transmembrane region" description="Helical" evidence="5">
    <location>
        <begin position="170"/>
        <end position="191"/>
    </location>
</feature>
<organism evidence="6 7">
    <name type="scientific">Brachionus calyciflorus</name>
    <dbReference type="NCBI Taxonomy" id="104777"/>
    <lineage>
        <taxon>Eukaryota</taxon>
        <taxon>Metazoa</taxon>
        <taxon>Spiralia</taxon>
        <taxon>Gnathifera</taxon>
        <taxon>Rotifera</taxon>
        <taxon>Eurotatoria</taxon>
        <taxon>Monogononta</taxon>
        <taxon>Pseudotrocha</taxon>
        <taxon>Ploima</taxon>
        <taxon>Brachionidae</taxon>
        <taxon>Brachionus</taxon>
    </lineage>
</organism>
<dbReference type="Proteomes" id="UP000663879">
    <property type="component" value="Unassembled WGS sequence"/>
</dbReference>
<dbReference type="PANTHER" id="PTHR23291">
    <property type="entry name" value="BAX INHIBITOR-RELATED"/>
    <property type="match status" value="1"/>
</dbReference>
<evidence type="ECO:0000256" key="4">
    <source>
        <dbReference type="ARBA" id="ARBA00023136"/>
    </source>
</evidence>
<dbReference type="Pfam" id="PF01027">
    <property type="entry name" value="Bax1-I"/>
    <property type="match status" value="1"/>
</dbReference>
<dbReference type="EMBL" id="CAJNOC010001802">
    <property type="protein sequence ID" value="CAF0892185.1"/>
    <property type="molecule type" value="Genomic_DNA"/>
</dbReference>
<feature type="transmembrane region" description="Helical" evidence="5">
    <location>
        <begin position="197"/>
        <end position="214"/>
    </location>
</feature>